<keyword evidence="3" id="KW-1185">Reference proteome</keyword>
<protein>
    <submittedName>
        <fullName evidence="2">Uncharacterized protein</fullName>
    </submittedName>
</protein>
<feature type="region of interest" description="Disordered" evidence="1">
    <location>
        <begin position="1"/>
        <end position="31"/>
    </location>
</feature>
<gene>
    <name evidence="2" type="ORF">F503_08347</name>
</gene>
<evidence type="ECO:0000313" key="3">
    <source>
        <dbReference type="Proteomes" id="UP000016923"/>
    </source>
</evidence>
<organism evidence="2 3">
    <name type="scientific">Ophiostoma piceae (strain UAMH 11346)</name>
    <name type="common">Sap stain fungus</name>
    <dbReference type="NCBI Taxonomy" id="1262450"/>
    <lineage>
        <taxon>Eukaryota</taxon>
        <taxon>Fungi</taxon>
        <taxon>Dikarya</taxon>
        <taxon>Ascomycota</taxon>
        <taxon>Pezizomycotina</taxon>
        <taxon>Sordariomycetes</taxon>
        <taxon>Sordariomycetidae</taxon>
        <taxon>Ophiostomatales</taxon>
        <taxon>Ophiostomataceae</taxon>
        <taxon>Ophiostoma</taxon>
    </lineage>
</organism>
<reference evidence="2 3" key="1">
    <citation type="journal article" date="2013" name="BMC Genomics">
        <title>The genome and transcriptome of the pine saprophyte Ophiostoma piceae, and a comparison with the bark beetle-associated pine pathogen Grosmannia clavigera.</title>
        <authorList>
            <person name="Haridas S."/>
            <person name="Wang Y."/>
            <person name="Lim L."/>
            <person name="Massoumi Alamouti S."/>
            <person name="Jackman S."/>
            <person name="Docking R."/>
            <person name="Robertson G."/>
            <person name="Birol I."/>
            <person name="Bohlmann J."/>
            <person name="Breuil C."/>
        </authorList>
    </citation>
    <scope>NUCLEOTIDE SEQUENCE [LARGE SCALE GENOMIC DNA]</scope>
    <source>
        <strain evidence="2 3">UAMH 11346</strain>
    </source>
</reference>
<dbReference type="HOGENOM" id="CLU_776332_0_0_1"/>
<dbReference type="Proteomes" id="UP000016923">
    <property type="component" value="Unassembled WGS sequence"/>
</dbReference>
<dbReference type="EMBL" id="KE148155">
    <property type="protein sequence ID" value="EPE05816.1"/>
    <property type="molecule type" value="Genomic_DNA"/>
</dbReference>
<sequence>MDKFPSNDASSTDTLLPESPPIPMPASANAGTSGFHLRQRWQRWWQGWQGRPLDHALERLICMHQGKRPEEVLEEVSCKLLDAASMASNTAFDAAYGAKQRGSYGDRMYAETTAALAMSVGLACRAVCRDYTDERLRRSHWSCTLQIYADTALLSAEAAYAAANARLTRTWPQTLASWISPRPHMRFRVPDEQAGVDLTVDTVIAATIACAAFAHVTADTASARPPEAPTVLDDIARIESASSIAHAAATAAGAAATAARATHPTLALRADHAAAIAITAAAKATTQRFKILQEWYAVVESFKSDKPLPDPSQPRFDVNEPYEYEAARFAAISSQSATDWLHLYKGLLCSDECRFHN</sequence>
<name>S3C265_OPHP1</name>
<dbReference type="AlphaFoldDB" id="S3C265"/>
<proteinExistence type="predicted"/>
<evidence type="ECO:0000256" key="1">
    <source>
        <dbReference type="SAM" id="MobiDB-lite"/>
    </source>
</evidence>
<accession>S3C265</accession>
<evidence type="ECO:0000313" key="2">
    <source>
        <dbReference type="EMBL" id="EPE05816.1"/>
    </source>
</evidence>
<dbReference type="VEuPathDB" id="FungiDB:F503_08347"/>